<dbReference type="RefSeq" id="WP_212674262.1">
    <property type="nucleotide sequence ID" value="NZ_JAGSPJ010000001.1"/>
</dbReference>
<dbReference type="Proteomes" id="UP000678545">
    <property type="component" value="Unassembled WGS sequence"/>
</dbReference>
<keyword evidence="3" id="KW-1185">Reference proteome</keyword>
<organism evidence="2 3">
    <name type="scientific">Undibacterium fentianense</name>
    <dbReference type="NCBI Taxonomy" id="2828728"/>
    <lineage>
        <taxon>Bacteria</taxon>
        <taxon>Pseudomonadati</taxon>
        <taxon>Pseudomonadota</taxon>
        <taxon>Betaproteobacteria</taxon>
        <taxon>Burkholderiales</taxon>
        <taxon>Oxalobacteraceae</taxon>
        <taxon>Undibacterium</taxon>
    </lineage>
</organism>
<evidence type="ECO:0000313" key="3">
    <source>
        <dbReference type="Proteomes" id="UP000678545"/>
    </source>
</evidence>
<protein>
    <recommendedName>
        <fullName evidence="4">DNA-binding protein</fullName>
    </recommendedName>
</protein>
<evidence type="ECO:0008006" key="4">
    <source>
        <dbReference type="Google" id="ProtNLM"/>
    </source>
</evidence>
<gene>
    <name evidence="2" type="ORF">KDM90_04045</name>
</gene>
<evidence type="ECO:0000256" key="1">
    <source>
        <dbReference type="SAM" id="MobiDB-lite"/>
    </source>
</evidence>
<sequence length="163" mass="18446">MEIQNQLIEHLKGKTNGKLVMTPKQLAEEIPISPKQQSKLREEKKFPIPHQNIGRNVYYSIFHIADFLLTGSVQQTAEPEAKLKKEKPAPKKVSPQTSSVNLSHLFLLRAFAGNLFAQAEEITNLAENILKYQNSAEMVERFSEKFKPKGTPKDSDEESDGKI</sequence>
<dbReference type="AlphaFoldDB" id="A0A941E5J6"/>
<name>A0A941E5J6_9BURK</name>
<reference evidence="2" key="1">
    <citation type="submission" date="2021-04" db="EMBL/GenBank/DDBJ databases">
        <title>novel species isolated from subtropical streams in China.</title>
        <authorList>
            <person name="Lu H."/>
        </authorList>
    </citation>
    <scope>NUCLEOTIDE SEQUENCE</scope>
    <source>
        <strain evidence="2">FT137W</strain>
    </source>
</reference>
<evidence type="ECO:0000313" key="2">
    <source>
        <dbReference type="EMBL" id="MBR7799163.1"/>
    </source>
</evidence>
<dbReference type="EMBL" id="JAGSPJ010000001">
    <property type="protein sequence ID" value="MBR7799163.1"/>
    <property type="molecule type" value="Genomic_DNA"/>
</dbReference>
<accession>A0A941E5J6</accession>
<feature type="region of interest" description="Disordered" evidence="1">
    <location>
        <begin position="143"/>
        <end position="163"/>
    </location>
</feature>
<proteinExistence type="predicted"/>
<comment type="caution">
    <text evidence="2">The sequence shown here is derived from an EMBL/GenBank/DDBJ whole genome shotgun (WGS) entry which is preliminary data.</text>
</comment>